<feature type="transmembrane region" description="Helical" evidence="8">
    <location>
        <begin position="529"/>
        <end position="549"/>
    </location>
</feature>
<protein>
    <submittedName>
        <fullName evidence="10">Hydrogenase 4 subunit B</fullName>
    </submittedName>
</protein>
<keyword evidence="6 8" id="KW-0472">Membrane</keyword>
<comment type="caution">
    <text evidence="10">The sequence shown here is derived from an EMBL/GenBank/DDBJ whole genome shotgun (WGS) entry which is preliminary data.</text>
</comment>
<sequence>MPLSLSLGLAMALFAVGLHAIATSRRASCTRQVYGVSLAVCIILLGMALAHLLGDRTPITLTLPIGLPWLGAHFRLDALSAFFLIVVNLGGAVASLFALGYGQHEQAPERVLPFYPAFLAGMNLVLLADDAFTFLFVWEFMSLSSWALVMAHHREPANARAGYLYLVMACFGTLALLLAFGLLAGPNGGYDFAAIRAAQVTPGAAALVLALALAGAGSKAGLVPLHVWLPLAHPAAPSQVSALMSGVMTKVAVYGFIRIAFDLLGEPAWWWGGLVLALGGITAVLGVLYALMQHDLKRLLAYHTVENIGIIFIGLGLALAFQTNHMYANAALALTAALFHILNHSLFKSLLFLGTGAVLTATGERDMERLGGLIHPMPWTALAFLIGAAAISALPPLNGFVSEWLTFQAILASPELPQWLLKFLVPAVGALLALSAALAATCFVKAFGITFLGRPRSPAAAEARETDRYSLVALFVLAALCLLAGILPGLVVDGLSPVVGMLNGDTRLTAQSSQPWLTLVPVVDVKSSYNGLLVLLFMAFSGIAAAFLIHRFASAVARRGPAWDCGFPEASPATQYTAGSFAQPIRRVFGSVVFQARERVFMPPPGDSRAARLEVELRDPVWERGYAPIVAAVVALSSRFNAFQYLTIRRYLSLVFGALVLLLLGMVLWR</sequence>
<dbReference type="Proteomes" id="UP000760480">
    <property type="component" value="Unassembled WGS sequence"/>
</dbReference>
<feature type="transmembrane region" description="Helical" evidence="8">
    <location>
        <begin position="299"/>
        <end position="321"/>
    </location>
</feature>
<dbReference type="PANTHER" id="PTHR42682:SF3">
    <property type="entry name" value="FORMATE HYDROGENLYASE SUBUNIT 3-RELATED"/>
    <property type="match status" value="1"/>
</dbReference>
<feature type="transmembrane region" description="Helical" evidence="8">
    <location>
        <begin position="240"/>
        <end position="257"/>
    </location>
</feature>
<evidence type="ECO:0000256" key="2">
    <source>
        <dbReference type="ARBA" id="ARBA00022475"/>
    </source>
</evidence>
<feature type="domain" description="NADH:quinone oxidoreductase/Mrp antiporter transmembrane" evidence="9">
    <location>
        <begin position="128"/>
        <end position="414"/>
    </location>
</feature>
<comment type="subcellular location">
    <subcellularLocation>
        <location evidence="1">Cell membrane</location>
        <topology evidence="1">Multi-pass membrane protein</topology>
    </subcellularLocation>
    <subcellularLocation>
        <location evidence="7">Membrane</location>
        <topology evidence="7">Multi-pass membrane protein</topology>
    </subcellularLocation>
</comment>
<dbReference type="PRINTS" id="PR01437">
    <property type="entry name" value="NUOXDRDTASE4"/>
</dbReference>
<dbReference type="InterPro" id="IPR052175">
    <property type="entry name" value="ComplexI-like_HydComp"/>
</dbReference>
<feature type="transmembrane region" description="Helical" evidence="8">
    <location>
        <begin position="423"/>
        <end position="448"/>
    </location>
</feature>
<keyword evidence="4 8" id="KW-1133">Transmembrane helix</keyword>
<feature type="transmembrane region" description="Helical" evidence="8">
    <location>
        <begin position="373"/>
        <end position="394"/>
    </location>
</feature>
<feature type="transmembrane region" description="Helical" evidence="8">
    <location>
        <begin position="269"/>
        <end position="292"/>
    </location>
</feature>
<evidence type="ECO:0000256" key="3">
    <source>
        <dbReference type="ARBA" id="ARBA00022692"/>
    </source>
</evidence>
<gene>
    <name evidence="10" type="primary">hyfB</name>
    <name evidence="10" type="ORF">E4P82_14030</name>
</gene>
<dbReference type="Pfam" id="PF00361">
    <property type="entry name" value="Proton_antipo_M"/>
    <property type="match status" value="1"/>
</dbReference>
<dbReference type="NCBIfam" id="NF005086">
    <property type="entry name" value="PRK06521.1"/>
    <property type="match status" value="1"/>
</dbReference>
<evidence type="ECO:0000256" key="4">
    <source>
        <dbReference type="ARBA" id="ARBA00022989"/>
    </source>
</evidence>
<feature type="transmembrane region" description="Helical" evidence="8">
    <location>
        <begin position="204"/>
        <end position="228"/>
    </location>
</feature>
<feature type="transmembrane region" description="Helical" evidence="8">
    <location>
        <begin position="469"/>
        <end position="491"/>
    </location>
</feature>
<evidence type="ECO:0000256" key="8">
    <source>
        <dbReference type="SAM" id="Phobius"/>
    </source>
</evidence>
<feature type="transmembrane region" description="Helical" evidence="8">
    <location>
        <begin position="111"/>
        <end position="128"/>
    </location>
</feature>
<feature type="transmembrane region" description="Helical" evidence="8">
    <location>
        <begin position="78"/>
        <end position="99"/>
    </location>
</feature>
<proteinExistence type="predicted"/>
<name>A0ABX1TQM5_9GAMM</name>
<dbReference type="InterPro" id="IPR001750">
    <property type="entry name" value="ND/Mrp_TM"/>
</dbReference>
<evidence type="ECO:0000256" key="5">
    <source>
        <dbReference type="ARBA" id="ARBA00023002"/>
    </source>
</evidence>
<feature type="transmembrane region" description="Helical" evidence="8">
    <location>
        <begin position="163"/>
        <end position="184"/>
    </location>
</feature>
<organism evidence="10 11">
    <name type="scientific">Candidatus Competibacter phosphatis</name>
    <dbReference type="NCBI Taxonomy" id="221280"/>
    <lineage>
        <taxon>Bacteria</taxon>
        <taxon>Pseudomonadati</taxon>
        <taxon>Pseudomonadota</taxon>
        <taxon>Gammaproteobacteria</taxon>
        <taxon>Candidatus Competibacteraceae</taxon>
        <taxon>Candidatus Competibacter</taxon>
    </lineage>
</organism>
<evidence type="ECO:0000256" key="6">
    <source>
        <dbReference type="ARBA" id="ARBA00023136"/>
    </source>
</evidence>
<keyword evidence="11" id="KW-1185">Reference proteome</keyword>
<reference evidence="10 11" key="1">
    <citation type="submission" date="2019-03" db="EMBL/GenBank/DDBJ databases">
        <title>Metabolic reconstructions from genomes of highly enriched 'Candidatus Accumulibacter' and 'Candidatus Competibacter' bioreactor populations.</title>
        <authorList>
            <person name="Annavajhala M.K."/>
            <person name="Welles L."/>
            <person name="Abbas B."/>
            <person name="Sorokin D."/>
            <person name="Park H."/>
            <person name="Van Loosdrecht M."/>
            <person name="Chandran K."/>
        </authorList>
    </citation>
    <scope>NUCLEOTIDE SEQUENCE [LARGE SCALE GENOMIC DNA]</scope>
    <source>
        <strain evidence="10 11">SBR_G</strain>
    </source>
</reference>
<evidence type="ECO:0000313" key="10">
    <source>
        <dbReference type="EMBL" id="NMQ20220.1"/>
    </source>
</evidence>
<accession>A0ABX1TQM5</accession>
<feature type="transmembrane region" description="Helical" evidence="8">
    <location>
        <begin position="134"/>
        <end position="151"/>
    </location>
</feature>
<evidence type="ECO:0000256" key="7">
    <source>
        <dbReference type="RuleBase" id="RU000320"/>
    </source>
</evidence>
<keyword evidence="2" id="KW-1003">Cell membrane</keyword>
<dbReference type="InterPro" id="IPR003918">
    <property type="entry name" value="NADH_UbQ_OxRdtase"/>
</dbReference>
<feature type="transmembrane region" description="Helical" evidence="8">
    <location>
        <begin position="6"/>
        <end position="22"/>
    </location>
</feature>
<evidence type="ECO:0000313" key="11">
    <source>
        <dbReference type="Proteomes" id="UP000760480"/>
    </source>
</evidence>
<feature type="transmembrane region" description="Helical" evidence="8">
    <location>
        <begin position="34"/>
        <end position="54"/>
    </location>
</feature>
<feature type="transmembrane region" description="Helical" evidence="8">
    <location>
        <begin position="651"/>
        <end position="669"/>
    </location>
</feature>
<evidence type="ECO:0000259" key="9">
    <source>
        <dbReference type="Pfam" id="PF00361"/>
    </source>
</evidence>
<keyword evidence="3 7" id="KW-0812">Transmembrane</keyword>
<dbReference type="EMBL" id="SPMZ01000040">
    <property type="protein sequence ID" value="NMQ20220.1"/>
    <property type="molecule type" value="Genomic_DNA"/>
</dbReference>
<keyword evidence="5" id="KW-0560">Oxidoreductase</keyword>
<dbReference type="RefSeq" id="WP_169249480.1">
    <property type="nucleotide sequence ID" value="NZ_SPMZ01000040.1"/>
</dbReference>
<dbReference type="PANTHER" id="PTHR42682">
    <property type="entry name" value="HYDROGENASE-4 COMPONENT F"/>
    <property type="match status" value="1"/>
</dbReference>
<feature type="transmembrane region" description="Helical" evidence="8">
    <location>
        <begin position="341"/>
        <end position="361"/>
    </location>
</feature>
<evidence type="ECO:0000256" key="1">
    <source>
        <dbReference type="ARBA" id="ARBA00004651"/>
    </source>
</evidence>